<dbReference type="AlphaFoldDB" id="A0A0C2ML34"/>
<proteinExistence type="predicted"/>
<name>A0A0C2ML34_THEKT</name>
<protein>
    <submittedName>
        <fullName evidence="1">Uncharacterized protein</fullName>
    </submittedName>
</protein>
<keyword evidence="2" id="KW-1185">Reference proteome</keyword>
<organism evidence="1 2">
    <name type="scientific">Thelohanellus kitauei</name>
    <name type="common">Myxosporean</name>
    <dbReference type="NCBI Taxonomy" id="669202"/>
    <lineage>
        <taxon>Eukaryota</taxon>
        <taxon>Metazoa</taxon>
        <taxon>Cnidaria</taxon>
        <taxon>Myxozoa</taxon>
        <taxon>Myxosporea</taxon>
        <taxon>Bivalvulida</taxon>
        <taxon>Platysporina</taxon>
        <taxon>Myxobolidae</taxon>
        <taxon>Thelohanellus</taxon>
    </lineage>
</organism>
<accession>A0A0C2ML34</accession>
<evidence type="ECO:0000313" key="2">
    <source>
        <dbReference type="Proteomes" id="UP000031668"/>
    </source>
</evidence>
<sequence>MWPTPAPDKPLFDQNPMTWVEILFEVLQNELSKHLQYGLVSSHPRNGEGDRVGHFANLMPQLSLTSQPLPYHMPLPHPNIFTQKNEFINICLGLMEATDEIARYQLVNELLIVPMNSRISYDTC</sequence>
<evidence type="ECO:0000313" key="1">
    <source>
        <dbReference type="EMBL" id="KII62326.1"/>
    </source>
</evidence>
<dbReference type="EMBL" id="JWZT01005006">
    <property type="protein sequence ID" value="KII62326.1"/>
    <property type="molecule type" value="Genomic_DNA"/>
</dbReference>
<reference evidence="1 2" key="1">
    <citation type="journal article" date="2014" name="Genome Biol. Evol.">
        <title>The genome of the myxosporean Thelohanellus kitauei shows adaptations to nutrient acquisition within its fish host.</title>
        <authorList>
            <person name="Yang Y."/>
            <person name="Xiong J."/>
            <person name="Zhou Z."/>
            <person name="Huo F."/>
            <person name="Miao W."/>
            <person name="Ran C."/>
            <person name="Liu Y."/>
            <person name="Zhang J."/>
            <person name="Feng J."/>
            <person name="Wang M."/>
            <person name="Wang M."/>
            <person name="Wang L."/>
            <person name="Yao B."/>
        </authorList>
    </citation>
    <scope>NUCLEOTIDE SEQUENCE [LARGE SCALE GENOMIC DNA]</scope>
    <source>
        <strain evidence="1">Wuqing</strain>
    </source>
</reference>
<comment type="caution">
    <text evidence="1">The sequence shown here is derived from an EMBL/GenBank/DDBJ whole genome shotgun (WGS) entry which is preliminary data.</text>
</comment>
<gene>
    <name evidence="1" type="ORF">RF11_15315</name>
</gene>
<dbReference type="Proteomes" id="UP000031668">
    <property type="component" value="Unassembled WGS sequence"/>
</dbReference>